<feature type="domain" description="Knr4/Smi1-like" evidence="1">
    <location>
        <begin position="37"/>
        <end position="166"/>
    </location>
</feature>
<evidence type="ECO:0000313" key="2">
    <source>
        <dbReference type="EMBL" id="MFD2479772.1"/>
    </source>
</evidence>
<organism evidence="2 3">
    <name type="scientific">Amycolatopsis albidoflavus</name>
    <dbReference type="NCBI Taxonomy" id="102226"/>
    <lineage>
        <taxon>Bacteria</taxon>
        <taxon>Bacillati</taxon>
        <taxon>Actinomycetota</taxon>
        <taxon>Actinomycetes</taxon>
        <taxon>Pseudonocardiales</taxon>
        <taxon>Pseudonocardiaceae</taxon>
        <taxon>Amycolatopsis</taxon>
    </lineage>
</organism>
<gene>
    <name evidence="2" type="ORF">ACFSUT_05770</name>
</gene>
<dbReference type="InterPro" id="IPR018958">
    <property type="entry name" value="Knr4/Smi1-like_dom"/>
</dbReference>
<dbReference type="SMART" id="SM00860">
    <property type="entry name" value="SMI1_KNR4"/>
    <property type="match status" value="1"/>
</dbReference>
<name>A0ABW5HSG2_9PSEU</name>
<sequence>MDWRPWLSRWSAEWVQSAKPADLDPQVLRDRWLGFAPASVEAVAGAEARLGRKLPPSYREFLLTTDGWRDAGPSVRRMRDTANLGWLRDLEPHWEEWEELSEGEPNPSEGNKFSRGLLISLEADVGILFLDPGDVDEAGEWAAYSLFSWLAAPPAKFASFAALMEDLYADFHRLHRPEGETRDAWDAKVEQARLDALAGEVDSAAAVLKQAEKFGRDRATVLMVQLDLFLGRDYPAGLSLSRLLHSEFARDGFFADPLFTEEFMPWLLAEHARATTPYHHSTLRTAMMGESPEIQLAVGEGQARLRRDGPRPRFGNPEFDLRVREALDQHPDDPEALWRAVRAALVHWRPRSADHVAPIALLADPVLAASFTGERGRELLAQPRGDQ</sequence>
<protein>
    <submittedName>
        <fullName evidence="2">SMI1/KNR4 family protein</fullName>
    </submittedName>
</protein>
<comment type="caution">
    <text evidence="2">The sequence shown here is derived from an EMBL/GenBank/DDBJ whole genome shotgun (WGS) entry which is preliminary data.</text>
</comment>
<keyword evidence="3" id="KW-1185">Reference proteome</keyword>
<dbReference type="SUPFAM" id="SSF160631">
    <property type="entry name" value="SMI1/KNR4-like"/>
    <property type="match status" value="1"/>
</dbReference>
<dbReference type="Proteomes" id="UP001597542">
    <property type="component" value="Unassembled WGS sequence"/>
</dbReference>
<proteinExistence type="predicted"/>
<reference evidence="3" key="1">
    <citation type="journal article" date="2019" name="Int. J. Syst. Evol. Microbiol.">
        <title>The Global Catalogue of Microorganisms (GCM) 10K type strain sequencing project: providing services to taxonomists for standard genome sequencing and annotation.</title>
        <authorList>
            <consortium name="The Broad Institute Genomics Platform"/>
            <consortium name="The Broad Institute Genome Sequencing Center for Infectious Disease"/>
            <person name="Wu L."/>
            <person name="Ma J."/>
        </authorList>
    </citation>
    <scope>NUCLEOTIDE SEQUENCE [LARGE SCALE GENOMIC DNA]</scope>
    <source>
        <strain evidence="3">CGMCC 4.7638</strain>
    </source>
</reference>
<dbReference type="EMBL" id="JBHUKQ010000005">
    <property type="protein sequence ID" value="MFD2479772.1"/>
    <property type="molecule type" value="Genomic_DNA"/>
</dbReference>
<dbReference type="Pfam" id="PF09346">
    <property type="entry name" value="SMI1_KNR4"/>
    <property type="match status" value="1"/>
</dbReference>
<dbReference type="RefSeq" id="WP_344288445.1">
    <property type="nucleotide sequence ID" value="NZ_BAAAHV010000033.1"/>
</dbReference>
<evidence type="ECO:0000313" key="3">
    <source>
        <dbReference type="Proteomes" id="UP001597542"/>
    </source>
</evidence>
<dbReference type="Gene3D" id="3.40.1580.10">
    <property type="entry name" value="SMI1/KNR4-like"/>
    <property type="match status" value="1"/>
</dbReference>
<accession>A0ABW5HSG2</accession>
<evidence type="ECO:0000259" key="1">
    <source>
        <dbReference type="SMART" id="SM00860"/>
    </source>
</evidence>
<dbReference type="InterPro" id="IPR037883">
    <property type="entry name" value="Knr4/Smi1-like_sf"/>
</dbReference>